<dbReference type="InterPro" id="IPR037962">
    <property type="entry name" value="Neuralized"/>
</dbReference>
<dbReference type="InterPro" id="IPR006573">
    <property type="entry name" value="NHR_dom"/>
</dbReference>
<dbReference type="Proteomes" id="UP000601435">
    <property type="component" value="Unassembled WGS sequence"/>
</dbReference>
<evidence type="ECO:0000256" key="1">
    <source>
        <dbReference type="SAM" id="MobiDB-lite"/>
    </source>
</evidence>
<dbReference type="EMBL" id="CAJNJA010005487">
    <property type="protein sequence ID" value="CAE7191316.1"/>
    <property type="molecule type" value="Genomic_DNA"/>
</dbReference>
<evidence type="ECO:0000313" key="3">
    <source>
        <dbReference type="EMBL" id="CAE7191316.1"/>
    </source>
</evidence>
<evidence type="ECO:0000259" key="2">
    <source>
        <dbReference type="PROSITE" id="PS51065"/>
    </source>
</evidence>
<accession>A0A812J077</accession>
<dbReference type="AlphaFoldDB" id="A0A812J077"/>
<reference evidence="3" key="1">
    <citation type="submission" date="2021-02" db="EMBL/GenBank/DDBJ databases">
        <authorList>
            <person name="Dougan E. K."/>
            <person name="Rhodes N."/>
            <person name="Thang M."/>
            <person name="Chan C."/>
        </authorList>
    </citation>
    <scope>NUCLEOTIDE SEQUENCE</scope>
</reference>
<feature type="region of interest" description="Disordered" evidence="1">
    <location>
        <begin position="181"/>
        <end position="202"/>
    </location>
</feature>
<proteinExistence type="predicted"/>
<dbReference type="Pfam" id="PF07177">
    <property type="entry name" value="Neuralized"/>
    <property type="match status" value="1"/>
</dbReference>
<comment type="caution">
    <text evidence="3">The sequence shown here is derived from an EMBL/GenBank/DDBJ whole genome shotgun (WGS) entry which is preliminary data.</text>
</comment>
<keyword evidence="4" id="KW-1185">Reference proteome</keyword>
<dbReference type="PROSITE" id="PS51065">
    <property type="entry name" value="NHR"/>
    <property type="match status" value="1"/>
</dbReference>
<feature type="region of interest" description="Disordered" evidence="1">
    <location>
        <begin position="1098"/>
        <end position="1144"/>
    </location>
</feature>
<feature type="domain" description="NHR" evidence="2">
    <location>
        <begin position="265"/>
        <end position="434"/>
    </location>
</feature>
<organism evidence="3 4">
    <name type="scientific">Symbiodinium necroappetens</name>
    <dbReference type="NCBI Taxonomy" id="1628268"/>
    <lineage>
        <taxon>Eukaryota</taxon>
        <taxon>Sar</taxon>
        <taxon>Alveolata</taxon>
        <taxon>Dinophyceae</taxon>
        <taxon>Suessiales</taxon>
        <taxon>Symbiodiniaceae</taxon>
        <taxon>Symbiodinium</taxon>
    </lineage>
</organism>
<dbReference type="PANTHER" id="PTHR12429:SF8">
    <property type="entry name" value="NEURALIZED-LIKE PROTEIN 2"/>
    <property type="match status" value="1"/>
</dbReference>
<feature type="region of interest" description="Disordered" evidence="1">
    <location>
        <begin position="636"/>
        <end position="655"/>
    </location>
</feature>
<dbReference type="InterPro" id="IPR043136">
    <property type="entry name" value="B30.2/SPRY_sf"/>
</dbReference>
<feature type="compositionally biased region" description="Polar residues" evidence="1">
    <location>
        <begin position="1125"/>
        <end position="1134"/>
    </location>
</feature>
<dbReference type="OrthoDB" id="424404at2759"/>
<sequence>MSALWAVPALGPTAHPAHPGPVHVVHGVTTGVVTRQAVTQPVPQGPPVPVPTPHIPVYAPMTGGPCHSDMYGPAEALYPLPADRIYAEPFGGEGYGQVPQVRLAPHAWPDSQEDEYFEDPNDPQQEHFQLGDEAANVNGSWRTPWEDTEDNTEMQFLALLESLEARVDLMSQMQQTRAAIQQQAQTAQSRLQHDSDPEPEPDVWEKIKDQDGHICRLSEEVTGLRERLQSSLAMTAAQQHAERVASVLQASSPEQSFPLKEPSVLLPFCPKASGINLEISEDGYTATRFRGCRQSVAVGTGPVPLQEHGRYFEVTVEDTVPGWVGGLGIGVTSSTPQGLKRVPDKAWRIPKTMVIGYWGCVFVDGCEQRTAWRADSLHPGARVAFLVTRGGDLLVFVDGEAVVRVDGAVESQKEPLYPVVDVFAATRVVSMSPSARPPTKSWTSLHAPISAAAVRKAANEAEPNGIVALCFTQISVPSSSGTLEACLGILREPSRPAWAMRRCLQIFLVLLISRHFARLPRVFIQSEEFLLQRPRRQALAGALLASMAPTPRAVAEDRVQTAASPVSVGLIGDELVYPRWFAGTWATVGELYKVETGPLGENALSAALPGTPAAMRKNNGAVGMEAGVLRARRRWMPTERPSPEGGAGAEEDRGGVPAGAAAAAYAVGGPAPRLKKTDTEGLWEVAGRWKLQAAGAVARADPEIPGGLRVSELFELRPLDVDKLSAAVRIVTIWKEAKTEGSEQLQLDLRDIGEFDKSRGRLLQAVQVAYLLPEPSSPSEKNFGSVTTRFVYSPIRDASEAGVRSNTGSPCGISIGGGRAMAVAAAVAMDQISIAVSQALSPILPRETEWDQAKLEKRVKQYFRNAAKGLEFYSKTWDALIEEYSDTVFASLFQALKDRPWLVEVDFLMVIDAAVKELFPKNLLKHVPQVTFESQVLHAHDRAFEEQRFAPMLWDILFEKIQDKPLKNKIYNAFEAGRKEAALSGGDGSSPAGDFIQAWVPASLRELQQGPAPLGEQLSPELCKEIFHELLEAGALPLHLTKESGVPPESAMLIDSVVEDVYSGRLELPPPSIGRGKSKAAQPDWPKQAADLSFATSRQNWQPQGQKRPLDHGFSGSYGVGKQGQGPQKWSRATQPVRRTGHPQCTQREDCIGHVKSVLFQHIADNLPGDLYCSHCWAVFADADNSLNAIPYEGY</sequence>
<dbReference type="Gene3D" id="2.60.120.920">
    <property type="match status" value="1"/>
</dbReference>
<feature type="compositionally biased region" description="Low complexity" evidence="1">
    <location>
        <begin position="181"/>
        <end position="190"/>
    </location>
</feature>
<dbReference type="PANTHER" id="PTHR12429">
    <property type="entry name" value="NEURALIZED"/>
    <property type="match status" value="1"/>
</dbReference>
<evidence type="ECO:0000313" key="4">
    <source>
        <dbReference type="Proteomes" id="UP000601435"/>
    </source>
</evidence>
<gene>
    <name evidence="3" type="primary">NEURL4</name>
    <name evidence="3" type="ORF">SNEC2469_LOCUS1161</name>
</gene>
<protein>
    <submittedName>
        <fullName evidence="3">NEURL4 protein</fullName>
    </submittedName>
</protein>
<name>A0A812J077_9DINO</name>